<dbReference type="eggNOG" id="ENOG502ZATB">
    <property type="taxonomic scope" value="Bacteria"/>
</dbReference>
<dbReference type="InterPro" id="IPR013783">
    <property type="entry name" value="Ig-like_fold"/>
</dbReference>
<dbReference type="SUPFAM" id="SSF49265">
    <property type="entry name" value="Fibronectin type III"/>
    <property type="match status" value="1"/>
</dbReference>
<dbReference type="InterPro" id="IPR036116">
    <property type="entry name" value="FN3_sf"/>
</dbReference>
<dbReference type="HOGENOM" id="CLU_421424_0_0_10"/>
<dbReference type="AlphaFoldDB" id="H1Q294"/>
<dbReference type="Gene3D" id="2.60.40.10">
    <property type="entry name" value="Immunoglobulins"/>
    <property type="match status" value="1"/>
</dbReference>
<dbReference type="EMBL" id="AGWK01000029">
    <property type="protein sequence ID" value="EHO71164.1"/>
    <property type="molecule type" value="Genomic_DNA"/>
</dbReference>
<keyword evidence="3" id="KW-1185">Reference proteome</keyword>
<accession>H1Q294</accession>
<dbReference type="PATRIC" id="fig|883158.3.peg.1040"/>
<feature type="domain" description="Fibronectin type-III" evidence="1">
    <location>
        <begin position="239"/>
        <end position="332"/>
    </location>
</feature>
<protein>
    <recommendedName>
        <fullName evidence="1">Fibronectin type-III domain-containing protein</fullName>
    </recommendedName>
</protein>
<comment type="caution">
    <text evidence="2">The sequence shown here is derived from an EMBL/GenBank/DDBJ whole genome shotgun (WGS) entry which is preliminary data.</text>
</comment>
<evidence type="ECO:0000313" key="3">
    <source>
        <dbReference type="Proteomes" id="UP000016023"/>
    </source>
</evidence>
<evidence type="ECO:0000313" key="2">
    <source>
        <dbReference type="EMBL" id="EHO71164.1"/>
    </source>
</evidence>
<dbReference type="Proteomes" id="UP000016023">
    <property type="component" value="Unassembled WGS sequence"/>
</dbReference>
<proteinExistence type="predicted"/>
<dbReference type="PROSITE" id="PS50853">
    <property type="entry name" value="FN3"/>
    <property type="match status" value="1"/>
</dbReference>
<sequence length="697" mass="77376">MSNFTKKLIVAGFIGCSVIPASSQVRSRTANAAPMTPEKEIKGAPYFKAITNPLEYGTEVVTLNEDFSKFSTGTEDAPDFDANINFQNPDGIVWINVLNEYTTMPGWGAHNAFPAGGKLFLNVVPKQEQGHVNTPMLDVSGYQGICFISFKARVPNGSQPASFALVEAAETFNMAPSWRNMGSFQLPEVTTEWKTFTYMFYGGGKYTIFNIVAMDASLLIDDVKVFQINQYAATPTAYNHKNYKGEANEDAQFDLRWSKVANADSYIINVYSKDETGNITNYLLKDFSNTDTTYTVTGAHSGDIYYYTVSSKVGSHVSIPSQEVEIKDVASPFLKPVTEIKDGKYTASWDSVPSAERYNYISYYTRTADQAGEFTISDLNLVGLKYSNGKEVEFSIDNKDTHTFDQGVIDGMSQAGWIAKSYAIYKDALTFDAFQYLYNHQDAGLISPELDLSKDNGKIKINLTACGEECSYYDNNNVEHKGYTQCAVALFNYNAEKGDYEQSELIYPGEVKGTWQDFSCQLTTGTKRSIIGFYGVSYPGNLYLSKIKIAQDYKAGETFNDPFFYVRWLDKKSIEVNVPYKANQKDIYHRAQSVRVSKVSQQSISRLESPFSELQYVGKAVVSGISNTKANISGATVRLEGNSIVIDNPGKENIYVYNLTGAIVYSNTSRAASTTLPTFGHGVFLVKVGKQTIKLTM</sequence>
<gene>
    <name evidence="2" type="ORF">HMPREF9140_01032</name>
</gene>
<evidence type="ECO:0000259" key="1">
    <source>
        <dbReference type="PROSITE" id="PS50853"/>
    </source>
</evidence>
<name>H1Q294_9BACT</name>
<reference evidence="2 3" key="1">
    <citation type="submission" date="2011-12" db="EMBL/GenBank/DDBJ databases">
        <title>The Genome Sequence of Prevotella micans F0438.</title>
        <authorList>
            <consortium name="The Broad Institute Genome Sequencing Platform"/>
            <person name="Earl A."/>
            <person name="Ward D."/>
            <person name="Feldgarden M."/>
            <person name="Gevers D."/>
            <person name="Izard J."/>
            <person name="Baranova O.V."/>
            <person name="Blanton J.M."/>
            <person name="Wade W.G."/>
            <person name="Dewhirst F.E."/>
            <person name="Young S.K."/>
            <person name="Zeng Q."/>
            <person name="Gargeya S."/>
            <person name="Fitzgerald M."/>
            <person name="Haas B."/>
            <person name="Abouelleil A."/>
            <person name="Alvarado L."/>
            <person name="Arachchi H.M."/>
            <person name="Berlin A."/>
            <person name="Chapman S.B."/>
            <person name="Gearin G."/>
            <person name="Goldberg J."/>
            <person name="Griggs A."/>
            <person name="Gujja S."/>
            <person name="Hansen M."/>
            <person name="Heiman D."/>
            <person name="Howarth C."/>
            <person name="Larimer J."/>
            <person name="Lui A."/>
            <person name="MacDonald P.J.P."/>
            <person name="McCowen C."/>
            <person name="Montmayeur A."/>
            <person name="Murphy C."/>
            <person name="Neiman D."/>
            <person name="Pearson M."/>
            <person name="Priest M."/>
            <person name="Roberts A."/>
            <person name="Saif S."/>
            <person name="Shea T."/>
            <person name="Sisk P."/>
            <person name="Stolte C."/>
            <person name="Sykes S."/>
            <person name="Wortman J."/>
            <person name="Nusbaum C."/>
            <person name="Birren B."/>
        </authorList>
    </citation>
    <scope>NUCLEOTIDE SEQUENCE [LARGE SCALE GENOMIC DNA]</scope>
    <source>
        <strain evidence="2 3">F0438</strain>
    </source>
</reference>
<dbReference type="InterPro" id="IPR003961">
    <property type="entry name" value="FN3_dom"/>
</dbReference>
<organism evidence="2 3">
    <name type="scientific">Prevotella micans F0438</name>
    <dbReference type="NCBI Taxonomy" id="883158"/>
    <lineage>
        <taxon>Bacteria</taxon>
        <taxon>Pseudomonadati</taxon>
        <taxon>Bacteroidota</taxon>
        <taxon>Bacteroidia</taxon>
        <taxon>Bacteroidales</taxon>
        <taxon>Prevotellaceae</taxon>
        <taxon>Prevotella</taxon>
    </lineage>
</organism>